<dbReference type="AlphaFoldDB" id="A0A8X6Y1X1"/>
<reference evidence="1" key="1">
    <citation type="submission" date="2020-08" db="EMBL/GenBank/DDBJ databases">
        <title>Multicomponent nature underlies the extraordinary mechanical properties of spider dragline silk.</title>
        <authorList>
            <person name="Kono N."/>
            <person name="Nakamura H."/>
            <person name="Mori M."/>
            <person name="Yoshida Y."/>
            <person name="Ohtoshi R."/>
            <person name="Malay A.D."/>
            <person name="Moran D.A.P."/>
            <person name="Tomita M."/>
            <person name="Numata K."/>
            <person name="Arakawa K."/>
        </authorList>
    </citation>
    <scope>NUCLEOTIDE SEQUENCE</scope>
</reference>
<accession>A0A8X6Y1X1</accession>
<name>A0A8X6Y1X1_9ARAC</name>
<comment type="caution">
    <text evidence="1">The sequence shown here is derived from an EMBL/GenBank/DDBJ whole genome shotgun (WGS) entry which is preliminary data.</text>
</comment>
<organism evidence="1 2">
    <name type="scientific">Trichonephila inaurata madagascariensis</name>
    <dbReference type="NCBI Taxonomy" id="2747483"/>
    <lineage>
        <taxon>Eukaryota</taxon>
        <taxon>Metazoa</taxon>
        <taxon>Ecdysozoa</taxon>
        <taxon>Arthropoda</taxon>
        <taxon>Chelicerata</taxon>
        <taxon>Arachnida</taxon>
        <taxon>Araneae</taxon>
        <taxon>Araneomorphae</taxon>
        <taxon>Entelegynae</taxon>
        <taxon>Araneoidea</taxon>
        <taxon>Nephilidae</taxon>
        <taxon>Trichonephila</taxon>
        <taxon>Trichonephila inaurata</taxon>
    </lineage>
</organism>
<evidence type="ECO:0000313" key="2">
    <source>
        <dbReference type="Proteomes" id="UP000886998"/>
    </source>
</evidence>
<sequence>MRFRSLSGTTLDDHFLILSERKIRSSTASQLITDYFGITARRIFPLQQFEGFSTIKLKSKVTGFMFTVNRIQRMIRFNRAKEYVDLTQDDW</sequence>
<gene>
    <name evidence="1" type="ORF">TNIN_175901</name>
</gene>
<protein>
    <submittedName>
        <fullName evidence="1">Uncharacterized protein</fullName>
    </submittedName>
</protein>
<dbReference type="Proteomes" id="UP000886998">
    <property type="component" value="Unassembled WGS sequence"/>
</dbReference>
<dbReference type="EMBL" id="BMAV01013623">
    <property type="protein sequence ID" value="GFY61391.1"/>
    <property type="molecule type" value="Genomic_DNA"/>
</dbReference>
<evidence type="ECO:0000313" key="1">
    <source>
        <dbReference type="EMBL" id="GFY61391.1"/>
    </source>
</evidence>
<keyword evidence="2" id="KW-1185">Reference proteome</keyword>
<proteinExistence type="predicted"/>